<dbReference type="AlphaFoldDB" id="A0A2T4ZDD1"/>
<accession>A0A2T4ZDD1</accession>
<organism evidence="2 3">
    <name type="scientific">Desmospora activa DSM 45169</name>
    <dbReference type="NCBI Taxonomy" id="1121389"/>
    <lineage>
        <taxon>Bacteria</taxon>
        <taxon>Bacillati</taxon>
        <taxon>Bacillota</taxon>
        <taxon>Bacilli</taxon>
        <taxon>Bacillales</taxon>
        <taxon>Thermoactinomycetaceae</taxon>
        <taxon>Desmospora</taxon>
    </lineage>
</organism>
<feature type="compositionally biased region" description="Pro residues" evidence="1">
    <location>
        <begin position="1"/>
        <end position="10"/>
    </location>
</feature>
<dbReference type="Proteomes" id="UP000241639">
    <property type="component" value="Unassembled WGS sequence"/>
</dbReference>
<evidence type="ECO:0000313" key="3">
    <source>
        <dbReference type="Proteomes" id="UP000241639"/>
    </source>
</evidence>
<feature type="compositionally biased region" description="Pro residues" evidence="1">
    <location>
        <begin position="20"/>
        <end position="32"/>
    </location>
</feature>
<feature type="region of interest" description="Disordered" evidence="1">
    <location>
        <begin position="1"/>
        <end position="61"/>
    </location>
</feature>
<dbReference type="Pfam" id="PF10842">
    <property type="entry name" value="DUF2642"/>
    <property type="match status" value="1"/>
</dbReference>
<dbReference type="EMBL" id="PZZP01000001">
    <property type="protein sequence ID" value="PTM59890.1"/>
    <property type="molecule type" value="Genomic_DNA"/>
</dbReference>
<protein>
    <submittedName>
        <fullName evidence="2">Uncharacterized protein DUF2642</fullName>
    </submittedName>
</protein>
<evidence type="ECO:0000256" key="1">
    <source>
        <dbReference type="SAM" id="MobiDB-lite"/>
    </source>
</evidence>
<gene>
    <name evidence="2" type="ORF">C8J48_2527</name>
</gene>
<reference evidence="2 3" key="1">
    <citation type="submission" date="2018-04" db="EMBL/GenBank/DDBJ databases">
        <title>Genomic Encyclopedia of Archaeal and Bacterial Type Strains, Phase II (KMG-II): from individual species to whole genera.</title>
        <authorList>
            <person name="Goeker M."/>
        </authorList>
    </citation>
    <scope>NUCLEOTIDE SEQUENCE [LARGE SCALE GENOMIC DNA]</scope>
    <source>
        <strain evidence="2 3">DSM 45169</strain>
    </source>
</reference>
<proteinExistence type="predicted"/>
<keyword evidence="3" id="KW-1185">Reference proteome</keyword>
<evidence type="ECO:0000313" key="2">
    <source>
        <dbReference type="EMBL" id="PTM59890.1"/>
    </source>
</evidence>
<sequence>MFPPEFPLESPPYMGQQYPQYPPQPPYPPVSPEQPQLPEQPQFPRRPQGWGRRSPFQGLQGLLRRRNRGPGLLAQQMADSLGQSVQVSTYVGEVRGEVAGVYPDHMLLQQEDKKYHVRWDGIVYVSPTE</sequence>
<comment type="caution">
    <text evidence="2">The sequence shown here is derived from an EMBL/GenBank/DDBJ whole genome shotgun (WGS) entry which is preliminary data.</text>
</comment>
<feature type="compositionally biased region" description="Low complexity" evidence="1">
    <location>
        <begin position="33"/>
        <end position="48"/>
    </location>
</feature>
<name>A0A2T4ZDD1_9BACL</name>
<dbReference type="InterPro" id="IPR020139">
    <property type="entry name" value="DUF2642"/>
</dbReference>